<dbReference type="InterPro" id="IPR050869">
    <property type="entry name" value="H3K4_H4K5_MeTrfase"/>
</dbReference>
<dbReference type="PROSITE" id="PS50865">
    <property type="entry name" value="ZF_MYND_2"/>
    <property type="match status" value="1"/>
</dbReference>
<dbReference type="AlphaFoldDB" id="A0A0X3Q8W0"/>
<dbReference type="Gene3D" id="1.10.220.160">
    <property type="match status" value="1"/>
</dbReference>
<dbReference type="Gene3D" id="2.170.270.10">
    <property type="entry name" value="SET domain"/>
    <property type="match status" value="1"/>
</dbReference>
<feature type="non-terminal residue" evidence="7">
    <location>
        <position position="1"/>
    </location>
</feature>
<evidence type="ECO:0000313" key="7">
    <source>
        <dbReference type="EMBL" id="JAP58957.1"/>
    </source>
</evidence>
<evidence type="ECO:0000256" key="5">
    <source>
        <dbReference type="SAM" id="Phobius"/>
    </source>
</evidence>
<feature type="transmembrane region" description="Helical" evidence="5">
    <location>
        <begin position="7"/>
        <end position="28"/>
    </location>
</feature>
<keyword evidence="3" id="KW-0862">Zinc</keyword>
<organism evidence="7">
    <name type="scientific">Schistocephalus solidus</name>
    <name type="common">Tapeworm</name>
    <dbReference type="NCBI Taxonomy" id="70667"/>
    <lineage>
        <taxon>Eukaryota</taxon>
        <taxon>Metazoa</taxon>
        <taxon>Spiralia</taxon>
        <taxon>Lophotrochozoa</taxon>
        <taxon>Platyhelminthes</taxon>
        <taxon>Cestoda</taxon>
        <taxon>Eucestoda</taxon>
        <taxon>Diphyllobothriidea</taxon>
        <taxon>Diphyllobothriidae</taxon>
        <taxon>Schistocephalus</taxon>
    </lineage>
</organism>
<reference evidence="7" key="1">
    <citation type="submission" date="2016-01" db="EMBL/GenBank/DDBJ databases">
        <title>Reference transcriptome for the parasite Schistocephalus solidus: insights into the molecular evolution of parasitism.</title>
        <authorList>
            <person name="Hebert F.O."/>
            <person name="Grambauer S."/>
            <person name="Barber I."/>
            <person name="Landry C.R."/>
            <person name="Aubin-Horth N."/>
        </authorList>
    </citation>
    <scope>NUCLEOTIDE SEQUENCE</scope>
</reference>
<keyword evidence="5" id="KW-0472">Membrane</keyword>
<dbReference type="InterPro" id="IPR046341">
    <property type="entry name" value="SET_dom_sf"/>
</dbReference>
<evidence type="ECO:0000256" key="4">
    <source>
        <dbReference type="PROSITE-ProRule" id="PRU00134"/>
    </source>
</evidence>
<gene>
    <name evidence="7" type="ORF">TR110029</name>
</gene>
<evidence type="ECO:0000259" key="6">
    <source>
        <dbReference type="PROSITE" id="PS50865"/>
    </source>
</evidence>
<accession>A0A0X3Q8W0</accession>
<dbReference type="SUPFAM" id="SSF144232">
    <property type="entry name" value="HIT/MYND zinc finger-like"/>
    <property type="match status" value="1"/>
</dbReference>
<dbReference type="PROSITE" id="PS01360">
    <property type="entry name" value="ZF_MYND_1"/>
    <property type="match status" value="1"/>
</dbReference>
<dbReference type="InterPro" id="IPR002893">
    <property type="entry name" value="Znf_MYND"/>
</dbReference>
<feature type="domain" description="MYND-type" evidence="6">
    <location>
        <begin position="59"/>
        <end position="98"/>
    </location>
</feature>
<keyword evidence="2 4" id="KW-0863">Zinc-finger</keyword>
<dbReference type="GO" id="GO:0008270">
    <property type="term" value="F:zinc ion binding"/>
    <property type="evidence" value="ECO:0007669"/>
    <property type="project" value="UniProtKB-KW"/>
</dbReference>
<name>A0A0X3Q8W0_SCHSO</name>
<dbReference type="Gene3D" id="6.10.140.2220">
    <property type="match status" value="1"/>
</dbReference>
<dbReference type="GO" id="GO:0005634">
    <property type="term" value="C:nucleus"/>
    <property type="evidence" value="ECO:0007669"/>
    <property type="project" value="TreeGrafter"/>
</dbReference>
<keyword evidence="5" id="KW-0812">Transmembrane</keyword>
<keyword evidence="5" id="KW-1133">Transmembrane helix</keyword>
<keyword evidence="1" id="KW-0479">Metal-binding</keyword>
<dbReference type="Pfam" id="PF01753">
    <property type="entry name" value="zf-MYND"/>
    <property type="match status" value="1"/>
</dbReference>
<dbReference type="PANTHER" id="PTHR12197">
    <property type="entry name" value="HISTONE-LYSINE N-METHYLTRANSFERASE SMYD"/>
    <property type="match status" value="1"/>
</dbReference>
<evidence type="ECO:0000256" key="3">
    <source>
        <dbReference type="ARBA" id="ARBA00022833"/>
    </source>
</evidence>
<dbReference type="EMBL" id="GEEE01004268">
    <property type="protein sequence ID" value="JAP58957.1"/>
    <property type="molecule type" value="Transcribed_RNA"/>
</dbReference>
<proteinExistence type="predicted"/>
<evidence type="ECO:0000256" key="2">
    <source>
        <dbReference type="ARBA" id="ARBA00022771"/>
    </source>
</evidence>
<protein>
    <recommendedName>
        <fullName evidence="6">MYND-type domain-containing protein</fullName>
    </recommendedName>
</protein>
<evidence type="ECO:0000256" key="1">
    <source>
        <dbReference type="ARBA" id="ARBA00022723"/>
    </source>
</evidence>
<sequence>LRPHRCACLVCSPTYTFLVLVVACGLMLKPGRSFKRGDIIVTDTTLAHALSESETANYCAYCVTASDHLLRCSQCSHVYYCNRQCQKAGWAFGHRGECKLIAKAGKFPSATLRLLLALITTGKYKDASIFDSFVSHLNENLSDPETKSKMNIAYAGLLIFSQKTLQISRSEFETLFCKVKINSFTMVGEHGTSIGTAFFRWSSKFDHACKPNAEFLFIGRTMKIMALEDLEDWTKARISYIDTMIPTEERRKDLQSRYFFRCGCELCEDTQQDLAVRIPACCGKERLMGPRPAPEYLSDDTSRLIVFPSRHLRLLPCLKPQACLDPEEVFVCGRCDKVYAAPVLEAFQKRVYEAKEYSDALELYKACVAADQNENSNPYFRLFFRHQDSMLMTRLCRTVIAKCTCWEDQKMDEDADLVLDCGARTIQWLQAHTNMQYQFICSVSLAYLIYLSNSIFLLQERLGPQGRPPCRIYNLPRLNRFTEAFLSAAPALVPCIRSYALHVPSVADDLAHLREFAQNLNLSL</sequence>
<dbReference type="SUPFAM" id="SSF82199">
    <property type="entry name" value="SET domain"/>
    <property type="match status" value="1"/>
</dbReference>
<dbReference type="PANTHER" id="PTHR12197:SF251">
    <property type="entry name" value="EG:BACR7C10.4 PROTEIN"/>
    <property type="match status" value="1"/>
</dbReference>